<feature type="binding site" evidence="13">
    <location>
        <position position="302"/>
    </location>
    <ligand>
        <name>NADPH</name>
        <dbReference type="ChEBI" id="CHEBI:57783"/>
    </ligand>
</feature>
<evidence type="ECO:0000259" key="19">
    <source>
        <dbReference type="Pfam" id="PF07479"/>
    </source>
</evidence>
<dbReference type="GO" id="GO:0046167">
    <property type="term" value="P:glycerol-3-phosphate biosynthetic process"/>
    <property type="evidence" value="ECO:0007669"/>
    <property type="project" value="UniProtKB-UniRule"/>
</dbReference>
<dbReference type="SUPFAM" id="SSF51735">
    <property type="entry name" value="NAD(P)-binding Rossmann-fold domains"/>
    <property type="match status" value="1"/>
</dbReference>
<dbReference type="Gene3D" id="1.10.1040.10">
    <property type="entry name" value="N-(1-d-carboxylethyl)-l-norvaline Dehydrogenase, domain 2"/>
    <property type="match status" value="1"/>
</dbReference>
<dbReference type="GO" id="GO:0141152">
    <property type="term" value="F:glycerol-3-phosphate dehydrogenase (NAD+) activity"/>
    <property type="evidence" value="ECO:0007669"/>
    <property type="project" value="RHEA"/>
</dbReference>
<dbReference type="Pfam" id="PF07479">
    <property type="entry name" value="NAD_Gly3P_dh_C"/>
    <property type="match status" value="1"/>
</dbReference>
<feature type="domain" description="Glycerol-3-phosphate dehydrogenase NAD-dependent N-terminal" evidence="18">
    <location>
        <begin position="21"/>
        <end position="183"/>
    </location>
</feature>
<evidence type="ECO:0000256" key="4">
    <source>
        <dbReference type="ARBA" id="ARBA00023002"/>
    </source>
</evidence>
<feature type="binding site" evidence="13">
    <location>
        <position position="214"/>
    </location>
    <ligand>
        <name>sn-glycerol 3-phosphate</name>
        <dbReference type="ChEBI" id="CHEBI:57597"/>
    </ligand>
</feature>
<evidence type="ECO:0000256" key="7">
    <source>
        <dbReference type="ARBA" id="ARBA00023209"/>
    </source>
</evidence>
<evidence type="ECO:0000256" key="8">
    <source>
        <dbReference type="ARBA" id="ARBA00023264"/>
    </source>
</evidence>
<keyword evidence="2 13" id="KW-0444">Lipid biosynthesis</keyword>
<dbReference type="GO" id="GO:0051287">
    <property type="term" value="F:NAD binding"/>
    <property type="evidence" value="ECO:0007669"/>
    <property type="project" value="InterPro"/>
</dbReference>
<dbReference type="GO" id="GO:0005975">
    <property type="term" value="P:carbohydrate metabolic process"/>
    <property type="evidence" value="ECO:0007669"/>
    <property type="project" value="InterPro"/>
</dbReference>
<comment type="catalytic activity">
    <reaction evidence="13">
        <text>sn-glycerol 3-phosphate + NAD(+) = dihydroxyacetone phosphate + NADH + H(+)</text>
        <dbReference type="Rhea" id="RHEA:11092"/>
        <dbReference type="ChEBI" id="CHEBI:15378"/>
        <dbReference type="ChEBI" id="CHEBI:57540"/>
        <dbReference type="ChEBI" id="CHEBI:57597"/>
        <dbReference type="ChEBI" id="CHEBI:57642"/>
        <dbReference type="ChEBI" id="CHEBI:57945"/>
        <dbReference type="EC" id="1.1.1.94"/>
    </reaction>
</comment>
<feature type="binding site" evidence="13">
    <location>
        <position position="277"/>
    </location>
    <ligand>
        <name>sn-glycerol 3-phosphate</name>
        <dbReference type="ChEBI" id="CHEBI:57597"/>
    </ligand>
</feature>
<feature type="binding site" evidence="15">
    <location>
        <position position="127"/>
    </location>
    <ligand>
        <name>substrate</name>
    </ligand>
</feature>
<dbReference type="InterPro" id="IPR013328">
    <property type="entry name" value="6PGD_dom2"/>
</dbReference>
<sequence length="354" mass="38998">MSVKLKMTRKMTKISDGKPIVAVIGAGSWGTALARLLSEKGIETRLWGHRHDHLQRILAHHENKQYLPGFLLPKNLRVCATIKEAIATATVICIVVPSHVYRETFHKILDQLIPGNVRLPIFVSATKGIENESLQTMNQVMQECLESRQIRAYTAILSGPSFAREVAAKVPTAITIGSTDERVAKELQELFSTDYFRVYTSHDVIGLEISAALKNIIAIAAGICDGLAFGSNARAALITRGLAEMTRLGKALGAEEKTFYGLSGLGDLVLTCTGALSRNRHVGLELGKGKSIDQILKNMSMVAEGVKTTKSVYRLVRRLRIEMPILEQVYQIIYEGKDCATAVKDLLDRDLKQE</sequence>
<keyword evidence="7 13" id="KW-0594">Phospholipid biosynthesis</keyword>
<feature type="binding site" evidence="13">
    <location>
        <position position="127"/>
    </location>
    <ligand>
        <name>sn-glycerol 3-phosphate</name>
        <dbReference type="ChEBI" id="CHEBI:57597"/>
    </ligand>
</feature>
<feature type="binding site" evidence="13">
    <location>
        <position position="161"/>
    </location>
    <ligand>
        <name>sn-glycerol 3-phosphate</name>
        <dbReference type="ChEBI" id="CHEBI:57597"/>
    </ligand>
</feature>
<keyword evidence="13" id="KW-0963">Cytoplasm</keyword>
<comment type="similarity">
    <text evidence="1 13 17">Belongs to the NAD-dependent glycerol-3-phosphate dehydrogenase family.</text>
</comment>
<dbReference type="GO" id="GO:0005829">
    <property type="term" value="C:cytosol"/>
    <property type="evidence" value="ECO:0007669"/>
    <property type="project" value="TreeGrafter"/>
</dbReference>
<feature type="binding site" evidence="13">
    <location>
        <position position="28"/>
    </location>
    <ligand>
        <name>NADPH</name>
        <dbReference type="ChEBI" id="CHEBI:57783"/>
    </ligand>
</feature>
<feature type="domain" description="Glycerol-3-phosphate dehydrogenase NAD-dependent C-terminal" evidence="19">
    <location>
        <begin position="203"/>
        <end position="343"/>
    </location>
</feature>
<dbReference type="Proteomes" id="UP000184139">
    <property type="component" value="Unassembled WGS sequence"/>
</dbReference>
<dbReference type="AlphaFoldDB" id="A0A1M5WJR5"/>
<dbReference type="UniPathway" id="UPA00940"/>
<dbReference type="PROSITE" id="PS00957">
    <property type="entry name" value="NAD_G3PDH"/>
    <property type="match status" value="1"/>
</dbReference>
<keyword evidence="13" id="KW-0547">Nucleotide-binding</keyword>
<dbReference type="InterPro" id="IPR006109">
    <property type="entry name" value="G3P_DH_NAD-dep_C"/>
</dbReference>
<comment type="pathway">
    <text evidence="13">Membrane lipid metabolism; glycerophospholipid metabolism.</text>
</comment>
<evidence type="ECO:0000256" key="11">
    <source>
        <dbReference type="ARBA" id="ARBA00069372"/>
    </source>
</evidence>
<dbReference type="GO" id="GO:0046168">
    <property type="term" value="P:glycerol-3-phosphate catabolic process"/>
    <property type="evidence" value="ECO:0007669"/>
    <property type="project" value="InterPro"/>
</dbReference>
<name>A0A1M5WJR5_9BACT</name>
<dbReference type="PANTHER" id="PTHR11728:SF1">
    <property type="entry name" value="GLYCEROL-3-PHOSPHATE DEHYDROGENASE [NAD(+)] 2, CHLOROPLASTIC"/>
    <property type="match status" value="1"/>
</dbReference>
<feature type="active site" description="Proton acceptor" evidence="13 14">
    <location>
        <position position="214"/>
    </location>
</feature>
<feature type="binding site" evidence="13">
    <location>
        <position position="66"/>
    </location>
    <ligand>
        <name>NADPH</name>
        <dbReference type="ChEBI" id="CHEBI:57783"/>
    </ligand>
</feature>
<evidence type="ECO:0000259" key="18">
    <source>
        <dbReference type="Pfam" id="PF01210"/>
    </source>
</evidence>
<comment type="subcellular location">
    <subcellularLocation>
        <location evidence="13">Cytoplasm</location>
    </subcellularLocation>
</comment>
<evidence type="ECO:0000256" key="15">
    <source>
        <dbReference type="PIRSR" id="PIRSR000114-2"/>
    </source>
</evidence>
<keyword evidence="6 13" id="KW-0443">Lipid metabolism</keyword>
<feature type="binding site" evidence="13">
    <location>
        <position position="29"/>
    </location>
    <ligand>
        <name>NADPH</name>
        <dbReference type="ChEBI" id="CHEBI:57783"/>
    </ligand>
</feature>
<dbReference type="InterPro" id="IPR008927">
    <property type="entry name" value="6-PGluconate_DH-like_C_sf"/>
</dbReference>
<dbReference type="PIRSF" id="PIRSF000114">
    <property type="entry name" value="Glycerol-3-P_dh"/>
    <property type="match status" value="1"/>
</dbReference>
<dbReference type="EMBL" id="FQXS01000013">
    <property type="protein sequence ID" value="SHH87830.1"/>
    <property type="molecule type" value="Genomic_DNA"/>
</dbReference>
<feature type="binding site" evidence="13">
    <location>
        <position position="159"/>
    </location>
    <ligand>
        <name>sn-glycerol 3-phosphate</name>
        <dbReference type="ChEBI" id="CHEBI:57597"/>
    </ligand>
</feature>
<evidence type="ECO:0000256" key="10">
    <source>
        <dbReference type="ARBA" id="ARBA00066687"/>
    </source>
</evidence>
<dbReference type="Gene3D" id="3.40.50.720">
    <property type="entry name" value="NAD(P)-binding Rossmann-like Domain"/>
    <property type="match status" value="1"/>
</dbReference>
<keyword evidence="3 13" id="KW-0521">NADP</keyword>
<organism evidence="20 21">
    <name type="scientific">Desulfofustis glycolicus DSM 9705</name>
    <dbReference type="NCBI Taxonomy" id="1121409"/>
    <lineage>
        <taxon>Bacteria</taxon>
        <taxon>Pseudomonadati</taxon>
        <taxon>Thermodesulfobacteriota</taxon>
        <taxon>Desulfobulbia</taxon>
        <taxon>Desulfobulbales</taxon>
        <taxon>Desulfocapsaceae</taxon>
        <taxon>Desulfofustis</taxon>
    </lineage>
</organism>
<dbReference type="GO" id="GO:0006650">
    <property type="term" value="P:glycerophospholipid metabolic process"/>
    <property type="evidence" value="ECO:0007669"/>
    <property type="project" value="UniProtKB-UniRule"/>
</dbReference>
<evidence type="ECO:0000256" key="13">
    <source>
        <dbReference type="HAMAP-Rule" id="MF_00394"/>
    </source>
</evidence>
<feature type="binding site" evidence="16">
    <location>
        <begin position="25"/>
        <end position="30"/>
    </location>
    <ligand>
        <name>NAD(+)</name>
        <dbReference type="ChEBI" id="CHEBI:57540"/>
    </ligand>
</feature>
<feature type="binding site" evidence="13">
    <location>
        <position position="267"/>
    </location>
    <ligand>
        <name>sn-glycerol 3-phosphate</name>
        <dbReference type="ChEBI" id="CHEBI:57597"/>
    </ligand>
</feature>
<feature type="binding site" evidence="13">
    <location>
        <position position="127"/>
    </location>
    <ligand>
        <name>NADPH</name>
        <dbReference type="ChEBI" id="CHEBI:57783"/>
    </ligand>
</feature>
<accession>A0A1M5WJR5</accession>
<dbReference type="NCBIfam" id="NF000940">
    <property type="entry name" value="PRK00094.1-2"/>
    <property type="match status" value="1"/>
</dbReference>
<feature type="binding site" evidence="13">
    <location>
        <position position="278"/>
    </location>
    <ligand>
        <name>NADPH</name>
        <dbReference type="ChEBI" id="CHEBI:57783"/>
    </ligand>
</feature>
<dbReference type="GO" id="GO:0141153">
    <property type="term" value="F:glycerol-3-phosphate dehydrogenase (NADP+) activity"/>
    <property type="evidence" value="ECO:0007669"/>
    <property type="project" value="RHEA"/>
</dbReference>
<dbReference type="InterPro" id="IPR036291">
    <property type="entry name" value="NAD(P)-bd_dom_sf"/>
</dbReference>
<dbReference type="NCBIfam" id="NF000942">
    <property type="entry name" value="PRK00094.1-4"/>
    <property type="match status" value="1"/>
</dbReference>
<dbReference type="PRINTS" id="PR00077">
    <property type="entry name" value="GPDHDRGNASE"/>
</dbReference>
<evidence type="ECO:0000256" key="16">
    <source>
        <dbReference type="PIRSR" id="PIRSR000114-3"/>
    </source>
</evidence>
<dbReference type="HAMAP" id="MF_00394">
    <property type="entry name" value="NAD_Glyc3P_dehydrog"/>
    <property type="match status" value="1"/>
</dbReference>
<evidence type="ECO:0000313" key="20">
    <source>
        <dbReference type="EMBL" id="SHH87830.1"/>
    </source>
</evidence>
<protein>
    <recommendedName>
        <fullName evidence="11 13">Glycerol-3-phosphate dehydrogenase [NAD(P)+]</fullName>
        <ecNumber evidence="10 13">1.1.1.94</ecNumber>
    </recommendedName>
    <alternativeName>
        <fullName evidence="13">NAD(P)(+)-dependent glycerol-3-phosphate dehydrogenase</fullName>
    </alternativeName>
    <alternativeName>
        <fullName evidence="12 13">NAD(P)H-dependent dihydroxyacetone-phosphate reductase</fullName>
    </alternativeName>
</protein>
<feature type="binding site" evidence="13">
    <location>
        <position position="50"/>
    </location>
    <ligand>
        <name>NADPH</name>
        <dbReference type="ChEBI" id="CHEBI:57783"/>
    </ligand>
</feature>
<dbReference type="InterPro" id="IPR006168">
    <property type="entry name" value="G3P_DH_NAD-dep"/>
</dbReference>
<reference evidence="20 21" key="1">
    <citation type="submission" date="2016-11" db="EMBL/GenBank/DDBJ databases">
        <authorList>
            <person name="Jaros S."/>
            <person name="Januszkiewicz K."/>
            <person name="Wedrychowicz H."/>
        </authorList>
    </citation>
    <scope>NUCLEOTIDE SEQUENCE [LARGE SCALE GENOMIC DNA]</scope>
    <source>
        <strain evidence="20 21">DSM 9705</strain>
    </source>
</reference>
<dbReference type="GO" id="GO:0008654">
    <property type="term" value="P:phospholipid biosynthetic process"/>
    <property type="evidence" value="ECO:0007669"/>
    <property type="project" value="UniProtKB-KW"/>
</dbReference>
<feature type="binding site" evidence="16">
    <location>
        <position position="278"/>
    </location>
    <ligand>
        <name>NAD(+)</name>
        <dbReference type="ChEBI" id="CHEBI:57540"/>
    </ligand>
</feature>
<keyword evidence="8 13" id="KW-1208">Phospholipid metabolism</keyword>
<dbReference type="Pfam" id="PF01210">
    <property type="entry name" value="NAD_Gly3P_dh_N"/>
    <property type="match status" value="1"/>
</dbReference>
<dbReference type="SUPFAM" id="SSF48179">
    <property type="entry name" value="6-phosphogluconate dehydrogenase C-terminal domain-like"/>
    <property type="match status" value="1"/>
</dbReference>
<gene>
    <name evidence="13" type="primary">gpsA</name>
    <name evidence="20" type="ORF">SAMN02745124_02354</name>
</gene>
<dbReference type="InterPro" id="IPR011128">
    <property type="entry name" value="G3P_DH_NAD-dep_N"/>
</dbReference>
<keyword evidence="4 13" id="KW-0560">Oxidoreductase</keyword>
<evidence type="ECO:0000256" key="3">
    <source>
        <dbReference type="ARBA" id="ARBA00022857"/>
    </source>
</evidence>
<feature type="binding site" evidence="16">
    <location>
        <position position="163"/>
    </location>
    <ligand>
        <name>NAD(+)</name>
        <dbReference type="ChEBI" id="CHEBI:57540"/>
    </ligand>
</feature>
<evidence type="ECO:0000256" key="5">
    <source>
        <dbReference type="ARBA" id="ARBA00023027"/>
    </source>
</evidence>
<keyword evidence="21" id="KW-1185">Reference proteome</keyword>
<feature type="binding site" evidence="13">
    <location>
        <position position="163"/>
    </location>
    <ligand>
        <name>NADPH</name>
        <dbReference type="ChEBI" id="CHEBI:57783"/>
    </ligand>
</feature>
<feature type="binding site" evidence="13">
    <location>
        <position position="304"/>
    </location>
    <ligand>
        <name>NADPH</name>
        <dbReference type="ChEBI" id="CHEBI:57783"/>
    </ligand>
</feature>
<proteinExistence type="inferred from homology"/>
<evidence type="ECO:0000313" key="21">
    <source>
        <dbReference type="Proteomes" id="UP000184139"/>
    </source>
</evidence>
<feature type="binding site" evidence="13">
    <location>
        <position position="49"/>
    </location>
    <ligand>
        <name>NADPH</name>
        <dbReference type="ChEBI" id="CHEBI:57783"/>
    </ligand>
</feature>
<dbReference type="FunFam" id="3.40.50.720:FF:000019">
    <property type="entry name" value="Glycerol-3-phosphate dehydrogenase [NAD(P)+]"/>
    <property type="match status" value="1"/>
</dbReference>
<evidence type="ECO:0000256" key="9">
    <source>
        <dbReference type="ARBA" id="ARBA00052716"/>
    </source>
</evidence>
<evidence type="ECO:0000256" key="12">
    <source>
        <dbReference type="ARBA" id="ARBA00080511"/>
    </source>
</evidence>
<evidence type="ECO:0000256" key="2">
    <source>
        <dbReference type="ARBA" id="ARBA00022516"/>
    </source>
</evidence>
<dbReference type="EC" id="1.1.1.94" evidence="10 13"/>
<dbReference type="PANTHER" id="PTHR11728">
    <property type="entry name" value="GLYCEROL-3-PHOSPHATE DEHYDROGENASE"/>
    <property type="match status" value="1"/>
</dbReference>
<evidence type="ECO:0000256" key="1">
    <source>
        <dbReference type="ARBA" id="ARBA00011009"/>
    </source>
</evidence>
<keyword evidence="5 13" id="KW-0520">NAD</keyword>
<feature type="binding site" evidence="13">
    <location>
        <position position="278"/>
    </location>
    <ligand>
        <name>sn-glycerol 3-phosphate</name>
        <dbReference type="ChEBI" id="CHEBI:57597"/>
    </ligand>
</feature>
<evidence type="ECO:0000256" key="14">
    <source>
        <dbReference type="PIRSR" id="PIRSR000114-1"/>
    </source>
</evidence>
<dbReference type="FunFam" id="1.10.1040.10:FF:000001">
    <property type="entry name" value="Glycerol-3-phosphate dehydrogenase [NAD(P)+]"/>
    <property type="match status" value="1"/>
</dbReference>
<comment type="function">
    <text evidence="13">Catalyzes the reduction of the glycolytic intermediate dihydroxyacetone phosphate (DHAP) to sn-glycerol 3-phosphate (G3P), the key precursor for phospholipid synthesis.</text>
</comment>
<feature type="binding site" evidence="15">
    <location>
        <begin position="278"/>
        <end position="279"/>
    </location>
    <ligand>
        <name>substrate</name>
    </ligand>
</feature>
<comment type="catalytic activity">
    <reaction evidence="9">
        <text>sn-glycerol 3-phosphate + NADP(+) = dihydroxyacetone phosphate + NADPH + H(+)</text>
        <dbReference type="Rhea" id="RHEA:11096"/>
        <dbReference type="ChEBI" id="CHEBI:15378"/>
        <dbReference type="ChEBI" id="CHEBI:57597"/>
        <dbReference type="ChEBI" id="CHEBI:57642"/>
        <dbReference type="ChEBI" id="CHEBI:57783"/>
        <dbReference type="ChEBI" id="CHEBI:58349"/>
        <dbReference type="EC" id="1.1.1.94"/>
    </reaction>
    <physiologicalReaction direction="right-to-left" evidence="9">
        <dbReference type="Rhea" id="RHEA:11098"/>
    </physiologicalReaction>
</comment>
<feature type="binding site" evidence="13">
    <location>
        <position position="279"/>
    </location>
    <ligand>
        <name>sn-glycerol 3-phosphate</name>
        <dbReference type="ChEBI" id="CHEBI:57597"/>
    </ligand>
</feature>
<dbReference type="STRING" id="1121409.SAMN02745124_02354"/>
<evidence type="ECO:0000256" key="17">
    <source>
        <dbReference type="RuleBase" id="RU000437"/>
    </source>
</evidence>
<evidence type="ECO:0000256" key="6">
    <source>
        <dbReference type="ARBA" id="ARBA00023098"/>
    </source>
</evidence>